<keyword evidence="2 6" id="KW-0378">Hydrolase</keyword>
<dbReference type="InterPro" id="IPR026575">
    <property type="entry name" value="GpdQ/CpdA-like"/>
</dbReference>
<dbReference type="Pfam" id="PF00149">
    <property type="entry name" value="Metallophos"/>
    <property type="match status" value="1"/>
</dbReference>
<dbReference type="GO" id="GO:0004114">
    <property type="term" value="F:3',5'-cyclic-nucleotide phosphodiesterase activity"/>
    <property type="evidence" value="ECO:0007669"/>
    <property type="project" value="UniProtKB-EC"/>
</dbReference>
<comment type="similarity">
    <text evidence="4">Belongs to the cyclic nucleotide phosphodiesterase class-III family.</text>
</comment>
<dbReference type="InterPro" id="IPR050884">
    <property type="entry name" value="CNP_phosphodiesterase-III"/>
</dbReference>
<evidence type="ECO:0000259" key="5">
    <source>
        <dbReference type="Pfam" id="PF00149"/>
    </source>
</evidence>
<evidence type="ECO:0000256" key="3">
    <source>
        <dbReference type="ARBA" id="ARBA00023004"/>
    </source>
</evidence>
<protein>
    <submittedName>
        <fullName evidence="6">3',5'-cyclic adenosine monophosphate phosphodiesterase CpdA</fullName>
        <ecNumber evidence="6">3.1.4.17</ecNumber>
    </submittedName>
</protein>
<evidence type="ECO:0000313" key="6">
    <source>
        <dbReference type="EMBL" id="SPT69431.1"/>
    </source>
</evidence>
<gene>
    <name evidence="6" type="primary">cpdA</name>
    <name evidence="6" type="ORF">NCTC13093_00807</name>
</gene>
<name>A0A2X0WVA9_9GAMM</name>
<dbReference type="AlphaFoldDB" id="A0A2X0WVA9"/>
<proteinExistence type="inferred from homology"/>
<feature type="domain" description="Calcineurin-like phosphoesterase" evidence="5">
    <location>
        <begin position="20"/>
        <end position="209"/>
    </location>
</feature>
<evidence type="ECO:0000313" key="7">
    <source>
        <dbReference type="Proteomes" id="UP000250086"/>
    </source>
</evidence>
<organism evidence="6 7">
    <name type="scientific">Anaerobiospirillum thomasii</name>
    <dbReference type="NCBI Taxonomy" id="179995"/>
    <lineage>
        <taxon>Bacteria</taxon>
        <taxon>Pseudomonadati</taxon>
        <taxon>Pseudomonadota</taxon>
        <taxon>Gammaproteobacteria</taxon>
        <taxon>Aeromonadales</taxon>
        <taxon>Succinivibrionaceae</taxon>
        <taxon>Anaerobiospirillum</taxon>
    </lineage>
</organism>
<dbReference type="EMBL" id="UAPV01000001">
    <property type="protein sequence ID" value="SPT69431.1"/>
    <property type="molecule type" value="Genomic_DNA"/>
</dbReference>
<dbReference type="GO" id="GO:0046872">
    <property type="term" value="F:metal ion binding"/>
    <property type="evidence" value="ECO:0007669"/>
    <property type="project" value="UniProtKB-KW"/>
</dbReference>
<dbReference type="InterPro" id="IPR029052">
    <property type="entry name" value="Metallo-depent_PP-like"/>
</dbReference>
<accession>A0A2X0WVA9</accession>
<dbReference type="PANTHER" id="PTHR42988:SF2">
    <property type="entry name" value="CYCLIC NUCLEOTIDE PHOSPHODIESTERASE CBUA0032-RELATED"/>
    <property type="match status" value="1"/>
</dbReference>
<evidence type="ECO:0000256" key="4">
    <source>
        <dbReference type="ARBA" id="ARBA00025742"/>
    </source>
</evidence>
<dbReference type="Proteomes" id="UP000250086">
    <property type="component" value="Unassembled WGS sequence"/>
</dbReference>
<sequence>MDKMTKEQVLQTKCDTGQISILQLTDMHLFASENGKLLGVRTADSFKAVIETIVNQHMPYDCIFVTGDLSQDYSAESYQRFASLVKLLNAPVFFVPGNHDDGPLMYSIMGNLGINTSRYLRIGTWQFIFLNSEVYAVPHGWVDRSEIDFMLTYALNNPDLNTAVCVHHLPHLVGSRWLDTQTMHNQDEFISALHLIPKLRLVLSGHVHQEYDKTVDNIRYIASPSTSIQFEPFSHDFALDMRGPGWRYLTLEPNGDISTKVFRLPSGRFVPDLGVGGY</sequence>
<dbReference type="PANTHER" id="PTHR42988">
    <property type="entry name" value="PHOSPHOHYDROLASE"/>
    <property type="match status" value="1"/>
</dbReference>
<dbReference type="InterPro" id="IPR004843">
    <property type="entry name" value="Calcineurin-like_PHP"/>
</dbReference>
<dbReference type="NCBIfam" id="NF008359">
    <property type="entry name" value="PRK11148.1"/>
    <property type="match status" value="1"/>
</dbReference>
<keyword evidence="1" id="KW-0479">Metal-binding</keyword>
<keyword evidence="3" id="KW-0408">Iron</keyword>
<dbReference type="SUPFAM" id="SSF56300">
    <property type="entry name" value="Metallo-dependent phosphatases"/>
    <property type="match status" value="1"/>
</dbReference>
<evidence type="ECO:0000256" key="1">
    <source>
        <dbReference type="ARBA" id="ARBA00022723"/>
    </source>
</evidence>
<reference evidence="6 7" key="1">
    <citation type="submission" date="2018-06" db="EMBL/GenBank/DDBJ databases">
        <authorList>
            <consortium name="Pathogen Informatics"/>
            <person name="Doyle S."/>
        </authorList>
    </citation>
    <scope>NUCLEOTIDE SEQUENCE [LARGE SCALE GENOMIC DNA]</scope>
    <source>
        <strain evidence="6 7">NCTC13093</strain>
    </source>
</reference>
<dbReference type="EC" id="3.1.4.17" evidence="6"/>
<dbReference type="Gene3D" id="3.60.21.10">
    <property type="match status" value="1"/>
</dbReference>
<evidence type="ECO:0000256" key="2">
    <source>
        <dbReference type="ARBA" id="ARBA00022801"/>
    </source>
</evidence>
<dbReference type="CDD" id="cd07402">
    <property type="entry name" value="MPP_GpdQ"/>
    <property type="match status" value="1"/>
</dbReference>
<keyword evidence="7" id="KW-1185">Reference proteome</keyword>